<dbReference type="PANTHER" id="PTHR43648:SF1">
    <property type="entry name" value="ELECTRON TRANSFER FLAVOPROTEIN BETA SUBUNIT LYSINE METHYLTRANSFERASE"/>
    <property type="match status" value="1"/>
</dbReference>
<dbReference type="EMBL" id="BDSP01000124">
    <property type="protein sequence ID" value="GAX18076.1"/>
    <property type="molecule type" value="Genomic_DNA"/>
</dbReference>
<reference evidence="6 7" key="1">
    <citation type="journal article" date="2015" name="Plant Cell">
        <title>Oil accumulation by the oleaginous diatom Fistulifera solaris as revealed by the genome and transcriptome.</title>
        <authorList>
            <person name="Tanaka T."/>
            <person name="Maeda Y."/>
            <person name="Veluchamy A."/>
            <person name="Tanaka M."/>
            <person name="Abida H."/>
            <person name="Marechal E."/>
            <person name="Bowler C."/>
            <person name="Muto M."/>
            <person name="Sunaga Y."/>
            <person name="Tanaka M."/>
            <person name="Yoshino T."/>
            <person name="Taniguchi T."/>
            <person name="Fukuda Y."/>
            <person name="Nemoto M."/>
            <person name="Matsumoto M."/>
            <person name="Wong P.S."/>
            <person name="Aburatani S."/>
            <person name="Fujibuchi W."/>
        </authorList>
    </citation>
    <scope>NUCLEOTIDE SEQUENCE [LARGE SCALE GENOMIC DNA]</scope>
    <source>
        <strain evidence="6 7">JPCC DA0580</strain>
    </source>
</reference>
<dbReference type="Proteomes" id="UP000198406">
    <property type="component" value="Unassembled WGS sequence"/>
</dbReference>
<dbReference type="AlphaFoldDB" id="A0A1Z5JW13"/>
<dbReference type="InterPro" id="IPR050078">
    <property type="entry name" value="Ribosomal_L11_MeTrfase_PrmA"/>
</dbReference>
<evidence type="ECO:0000256" key="1">
    <source>
        <dbReference type="ARBA" id="ARBA00022603"/>
    </source>
</evidence>
<keyword evidence="2" id="KW-0808">Transferase</keyword>
<dbReference type="GO" id="GO:0016279">
    <property type="term" value="F:protein-lysine N-methyltransferase activity"/>
    <property type="evidence" value="ECO:0007669"/>
    <property type="project" value="TreeGrafter"/>
</dbReference>
<dbReference type="Pfam" id="PF06325">
    <property type="entry name" value="PrmA"/>
    <property type="match status" value="1"/>
</dbReference>
<evidence type="ECO:0000313" key="7">
    <source>
        <dbReference type="Proteomes" id="UP000198406"/>
    </source>
</evidence>
<gene>
    <name evidence="6" type="ORF">FisN_25Hh051</name>
</gene>
<comment type="caution">
    <text evidence="6">The sequence shown here is derived from an EMBL/GenBank/DDBJ whole genome shotgun (WGS) entry which is preliminary data.</text>
</comment>
<sequence length="205" mass="22203">MGRNGWGTGVHPTTRLCLEWLCEQIQGGEVVLDYGCGSGILSIAALHMGAARCIGVDIEAEALITAERNVALNEYDSSRFEGLHTREILPYEIVPGRGVDVCIANILIGQLVRPSMVAALVSNIRDDGLLGLSGIRPHEVDSLKAAYGESMEWMDDQYAELSAEETEGSLASYGFDCGRWSRLVGRKRAADGKSEIERMSELAVS</sequence>
<dbReference type="PANTHER" id="PTHR43648">
    <property type="entry name" value="ELECTRON TRANSFER FLAVOPROTEIN BETA SUBUNIT LYSINE METHYLTRANSFERASE"/>
    <property type="match status" value="1"/>
</dbReference>
<proteinExistence type="inferred from homology"/>
<name>A0A1Z5JW13_FISSO</name>
<dbReference type="OrthoDB" id="419617at2759"/>
<evidence type="ECO:0000256" key="4">
    <source>
        <dbReference type="ARBA" id="ARBA00041867"/>
    </source>
</evidence>
<keyword evidence="7" id="KW-1185">Reference proteome</keyword>
<evidence type="ECO:0000256" key="3">
    <source>
        <dbReference type="ARBA" id="ARBA00037932"/>
    </source>
</evidence>
<accession>A0A1Z5JW13</accession>
<dbReference type="GO" id="GO:0032259">
    <property type="term" value="P:methylation"/>
    <property type="evidence" value="ECO:0007669"/>
    <property type="project" value="UniProtKB-KW"/>
</dbReference>
<comment type="similarity">
    <text evidence="3">Belongs to the methyltransferase superfamily. ETFBKMT family.</text>
</comment>
<keyword evidence="1" id="KW-0489">Methyltransferase</keyword>
<evidence type="ECO:0000256" key="2">
    <source>
        <dbReference type="ARBA" id="ARBA00022679"/>
    </source>
</evidence>
<dbReference type="InParanoid" id="A0A1Z5JW13"/>
<evidence type="ECO:0000256" key="5">
    <source>
        <dbReference type="ARBA" id="ARBA00042266"/>
    </source>
</evidence>
<dbReference type="InterPro" id="IPR029063">
    <property type="entry name" value="SAM-dependent_MTases_sf"/>
</dbReference>
<dbReference type="Gene3D" id="3.40.50.150">
    <property type="entry name" value="Vaccinia Virus protein VP39"/>
    <property type="match status" value="1"/>
</dbReference>
<organism evidence="6 7">
    <name type="scientific">Fistulifera solaris</name>
    <name type="common">Oleaginous diatom</name>
    <dbReference type="NCBI Taxonomy" id="1519565"/>
    <lineage>
        <taxon>Eukaryota</taxon>
        <taxon>Sar</taxon>
        <taxon>Stramenopiles</taxon>
        <taxon>Ochrophyta</taxon>
        <taxon>Bacillariophyta</taxon>
        <taxon>Bacillariophyceae</taxon>
        <taxon>Bacillariophycidae</taxon>
        <taxon>Naviculales</taxon>
        <taxon>Naviculaceae</taxon>
        <taxon>Fistulifera</taxon>
    </lineage>
</organism>
<protein>
    <recommendedName>
        <fullName evidence="5">ETFB lysine methyltransferase</fullName>
    </recommendedName>
    <alternativeName>
        <fullName evidence="4">Protein N-lysine methyltransferase METTL20</fullName>
    </alternativeName>
</protein>
<evidence type="ECO:0000313" key="6">
    <source>
        <dbReference type="EMBL" id="GAX18076.1"/>
    </source>
</evidence>
<dbReference type="SUPFAM" id="SSF53335">
    <property type="entry name" value="S-adenosyl-L-methionine-dependent methyltransferases"/>
    <property type="match status" value="1"/>
</dbReference>